<dbReference type="Pfam" id="PF08646">
    <property type="entry name" value="Rep_fac-A_C"/>
    <property type="match status" value="1"/>
</dbReference>
<gene>
    <name evidence="3" type="ORF">CALCODRAFT_479006</name>
</gene>
<reference evidence="3 4" key="1">
    <citation type="journal article" date="2016" name="Mol. Biol. Evol.">
        <title>Comparative Genomics of Early-Diverging Mushroom-Forming Fungi Provides Insights into the Origins of Lignocellulose Decay Capabilities.</title>
        <authorList>
            <person name="Nagy L.G."/>
            <person name="Riley R."/>
            <person name="Tritt A."/>
            <person name="Adam C."/>
            <person name="Daum C."/>
            <person name="Floudas D."/>
            <person name="Sun H."/>
            <person name="Yadav J.S."/>
            <person name="Pangilinan J."/>
            <person name="Larsson K.H."/>
            <person name="Matsuura K."/>
            <person name="Barry K."/>
            <person name="Labutti K."/>
            <person name="Kuo R."/>
            <person name="Ohm R.A."/>
            <person name="Bhattacharya S.S."/>
            <person name="Shirouzu T."/>
            <person name="Yoshinaga Y."/>
            <person name="Martin F.M."/>
            <person name="Grigoriev I.V."/>
            <person name="Hibbett D.S."/>
        </authorList>
    </citation>
    <scope>NUCLEOTIDE SEQUENCE [LARGE SCALE GENOMIC DNA]</scope>
    <source>
        <strain evidence="3 4">HHB12733</strain>
    </source>
</reference>
<dbReference type="Proteomes" id="UP000076842">
    <property type="component" value="Unassembled WGS sequence"/>
</dbReference>
<dbReference type="OrthoDB" id="1751331at2759"/>
<dbReference type="InterPro" id="IPR013955">
    <property type="entry name" value="Rep_factor-A_C"/>
</dbReference>
<dbReference type="EMBL" id="KV423915">
    <property type="protein sequence ID" value="KZT62718.1"/>
    <property type="molecule type" value="Genomic_DNA"/>
</dbReference>
<proteinExistence type="predicted"/>
<dbReference type="STRING" id="1353952.A0A165K5P6"/>
<feature type="domain" description="Replication factor A C-terminal" evidence="2">
    <location>
        <begin position="602"/>
        <end position="705"/>
    </location>
</feature>
<dbReference type="SUPFAM" id="SSF50249">
    <property type="entry name" value="Nucleic acid-binding proteins"/>
    <property type="match status" value="2"/>
</dbReference>
<evidence type="ECO:0000313" key="3">
    <source>
        <dbReference type="EMBL" id="KZT62718.1"/>
    </source>
</evidence>
<dbReference type="InParanoid" id="A0A165K5P6"/>
<dbReference type="Gene3D" id="2.40.50.140">
    <property type="entry name" value="Nucleic acid-binding proteins"/>
    <property type="match status" value="2"/>
</dbReference>
<sequence>MALANFVPQSHALTPGTAQRIVHNKLDRRTLPHVQLWDVKEITQPSGRSREPPCFLLFLNDGKFIIGAVAGLDVVWQLQTYRLRRYDEVQIVGYDNWPVPGEARGVVSTLIHNFIRVKAHPGQIGANAGRPRGYKHLSQIAYIRLRQEPPKYDWVDPNTQRDLVIAPRLLTGGEANIPVELAQPVPLGGWMFTVGRRLPQHAQDYITPGHSPLDPGGLVQDGLQFCLHLPGHGYRWGPSFQAIIDAQGAHPVNPTANPLNPDPDPIPGEAPTPPNRAPPPPPTQGALTGLQGPFKYPAHAVRPNHLHPAHPGWDNVSQITLASGTVDVWVRINRIDDKGVTTDLVVHDETGKIDIVIRPGLKRHTRRLRVGRCYQLYGATCVPTAIFCRTFHPVQLSLDEGCQIFECNEPSIPEWIIEPRKLNQLVRGVPNKPIDVWCVIMNTSEVIPGKAKGDPTKGWDRAPSLTRCEVWATDKTLTAVRIVAWDEFPEQLYGRDGEVVLLHNVTMEDGRRDEICLKTVSGLTEILRGQDAPELAPAYNDMIAWWIAAAADDSTPWNVLALSCSADGAKALQRLGLKTKAPTLDITAVRRKGLGRHQLPDFFKIDGRIRVLNPGSVTYVGCARDNCNKKVEPADQIAPGLFQCARCDHQFGQGQGRYRMRVTITDGKGDMEDAVAFNTATEAVVGLPASNMRQTMGVNPLDFEQYNLARWAIAAAEQKRWLISIEARTEAHGPFKGRRQWIVTQFEEKV</sequence>
<feature type="region of interest" description="Disordered" evidence="1">
    <location>
        <begin position="249"/>
        <end position="287"/>
    </location>
</feature>
<keyword evidence="4" id="KW-1185">Reference proteome</keyword>
<evidence type="ECO:0000256" key="1">
    <source>
        <dbReference type="SAM" id="MobiDB-lite"/>
    </source>
</evidence>
<protein>
    <recommendedName>
        <fullName evidence="2">Replication factor A C-terminal domain-containing protein</fullName>
    </recommendedName>
</protein>
<dbReference type="InterPro" id="IPR012340">
    <property type="entry name" value="NA-bd_OB-fold"/>
</dbReference>
<evidence type="ECO:0000259" key="2">
    <source>
        <dbReference type="Pfam" id="PF08646"/>
    </source>
</evidence>
<dbReference type="AlphaFoldDB" id="A0A165K5P6"/>
<evidence type="ECO:0000313" key="4">
    <source>
        <dbReference type="Proteomes" id="UP000076842"/>
    </source>
</evidence>
<feature type="compositionally biased region" description="Pro residues" evidence="1">
    <location>
        <begin position="260"/>
        <end position="283"/>
    </location>
</feature>
<organism evidence="3 4">
    <name type="scientific">Calocera cornea HHB12733</name>
    <dbReference type="NCBI Taxonomy" id="1353952"/>
    <lineage>
        <taxon>Eukaryota</taxon>
        <taxon>Fungi</taxon>
        <taxon>Dikarya</taxon>
        <taxon>Basidiomycota</taxon>
        <taxon>Agaricomycotina</taxon>
        <taxon>Dacrymycetes</taxon>
        <taxon>Dacrymycetales</taxon>
        <taxon>Dacrymycetaceae</taxon>
        <taxon>Calocera</taxon>
    </lineage>
</organism>
<accession>A0A165K5P6</accession>
<name>A0A165K5P6_9BASI</name>